<evidence type="ECO:0000256" key="1">
    <source>
        <dbReference type="ARBA" id="ARBA00000683"/>
    </source>
</evidence>
<evidence type="ECO:0000256" key="8">
    <source>
        <dbReference type="ARBA" id="ARBA00022597"/>
    </source>
</evidence>
<keyword evidence="16" id="KW-0670">Pyruvate</keyword>
<comment type="similarity">
    <text evidence="4">Belongs to the PEP-utilizing enzyme family.</text>
</comment>
<dbReference type="SUPFAM" id="SSF55594">
    <property type="entry name" value="HPr-like"/>
    <property type="match status" value="1"/>
</dbReference>
<dbReference type="AlphaFoldDB" id="A0A2N3PS03"/>
<evidence type="ECO:0000256" key="3">
    <source>
        <dbReference type="ARBA" id="ARBA00004496"/>
    </source>
</evidence>
<evidence type="ECO:0000256" key="6">
    <source>
        <dbReference type="ARBA" id="ARBA00022448"/>
    </source>
</evidence>
<dbReference type="InterPro" id="IPR035895">
    <property type="entry name" value="HPr-like_sf"/>
</dbReference>
<comment type="cofactor">
    <cofactor evidence="2">
        <name>Mg(2+)</name>
        <dbReference type="ChEBI" id="CHEBI:18420"/>
    </cofactor>
</comment>
<dbReference type="InterPro" id="IPR006318">
    <property type="entry name" value="PTS_EI-like"/>
</dbReference>
<keyword evidence="10" id="KW-0598">Phosphotransferase system</keyword>
<dbReference type="GO" id="GO:0008965">
    <property type="term" value="F:phosphoenolpyruvate-protein phosphotransferase activity"/>
    <property type="evidence" value="ECO:0007669"/>
    <property type="project" value="UniProtKB-EC"/>
</dbReference>
<evidence type="ECO:0000256" key="12">
    <source>
        <dbReference type="ARBA" id="ARBA00022777"/>
    </source>
</evidence>
<dbReference type="Pfam" id="PF05524">
    <property type="entry name" value="PEP-utilisers_N"/>
    <property type="match status" value="1"/>
</dbReference>
<evidence type="ECO:0000259" key="14">
    <source>
        <dbReference type="PROSITE" id="PS51093"/>
    </source>
</evidence>
<dbReference type="InterPro" id="IPR023151">
    <property type="entry name" value="PEP_util_CS"/>
</dbReference>
<evidence type="ECO:0000256" key="10">
    <source>
        <dbReference type="ARBA" id="ARBA00022683"/>
    </source>
</evidence>
<evidence type="ECO:0000313" key="16">
    <source>
        <dbReference type="EMBL" id="PKU23187.1"/>
    </source>
</evidence>
<dbReference type="Gene3D" id="3.20.20.60">
    <property type="entry name" value="Phosphoenolpyruvate-binding domains"/>
    <property type="match status" value="1"/>
</dbReference>
<dbReference type="RefSeq" id="WP_101252066.1">
    <property type="nucleotide sequence ID" value="NZ_PIUM01000023.1"/>
</dbReference>
<dbReference type="InterPro" id="IPR015813">
    <property type="entry name" value="Pyrv/PenolPyrv_kinase-like_dom"/>
</dbReference>
<dbReference type="Gene3D" id="3.50.30.10">
    <property type="entry name" value="Phosphohistidine domain"/>
    <property type="match status" value="1"/>
</dbReference>
<protein>
    <recommendedName>
        <fullName evidence="5">phosphoenolpyruvate--protein phosphotransferase</fullName>
        <ecNumber evidence="5">2.7.3.9</ecNumber>
    </recommendedName>
</protein>
<comment type="caution">
    <text evidence="16">The sequence shown here is derived from an EMBL/GenBank/DDBJ whole genome shotgun (WGS) entry which is preliminary data.</text>
</comment>
<dbReference type="InterPro" id="IPR008731">
    <property type="entry name" value="PTS_EIN"/>
</dbReference>
<accession>A0A2N3PS03</accession>
<name>A0A2N3PS03_9PROT</name>
<evidence type="ECO:0000256" key="7">
    <source>
        <dbReference type="ARBA" id="ARBA00022490"/>
    </source>
</evidence>
<dbReference type="NCBIfam" id="TIGR01003">
    <property type="entry name" value="PTS_HPr_family"/>
    <property type="match status" value="1"/>
</dbReference>
<dbReference type="SUPFAM" id="SSF47831">
    <property type="entry name" value="Enzyme I of the PEP:sugar phosphotransferase system HPr-binding (sub)domain"/>
    <property type="match status" value="1"/>
</dbReference>
<dbReference type="Proteomes" id="UP000233293">
    <property type="component" value="Unassembled WGS sequence"/>
</dbReference>
<dbReference type="Pfam" id="PF00358">
    <property type="entry name" value="PTS_EIIA_1"/>
    <property type="match status" value="1"/>
</dbReference>
<dbReference type="OrthoDB" id="9765468at2"/>
<dbReference type="SUPFAM" id="SSF51261">
    <property type="entry name" value="Duplicated hybrid motif"/>
    <property type="match status" value="1"/>
</dbReference>
<dbReference type="GO" id="GO:0009401">
    <property type="term" value="P:phosphoenolpyruvate-dependent sugar phosphotransferase system"/>
    <property type="evidence" value="ECO:0007669"/>
    <property type="project" value="UniProtKB-KW"/>
</dbReference>
<dbReference type="InterPro" id="IPR036637">
    <property type="entry name" value="Phosphohistidine_dom_sf"/>
</dbReference>
<dbReference type="InterPro" id="IPR011055">
    <property type="entry name" value="Dup_hybrid_motif"/>
</dbReference>
<dbReference type="SUPFAM" id="SSF52009">
    <property type="entry name" value="Phosphohistidine domain"/>
    <property type="match status" value="1"/>
</dbReference>
<dbReference type="InterPro" id="IPR000121">
    <property type="entry name" value="PEP_util_C"/>
</dbReference>
<dbReference type="InterPro" id="IPR036618">
    <property type="entry name" value="PtsI_HPr-bd_sf"/>
</dbReference>
<dbReference type="InterPro" id="IPR001127">
    <property type="entry name" value="PTS_EIIA_1_perm"/>
</dbReference>
<evidence type="ECO:0000256" key="2">
    <source>
        <dbReference type="ARBA" id="ARBA00001946"/>
    </source>
</evidence>
<dbReference type="EC" id="2.7.3.9" evidence="5"/>
<evidence type="ECO:0000313" key="17">
    <source>
        <dbReference type="Proteomes" id="UP000233293"/>
    </source>
</evidence>
<dbReference type="SUPFAM" id="SSF51621">
    <property type="entry name" value="Phosphoenolpyruvate/pyruvate domain"/>
    <property type="match status" value="1"/>
</dbReference>
<keyword evidence="17" id="KW-1185">Reference proteome</keyword>
<organism evidence="16 17">
    <name type="scientific">Telmatospirillum siberiense</name>
    <dbReference type="NCBI Taxonomy" id="382514"/>
    <lineage>
        <taxon>Bacteria</taxon>
        <taxon>Pseudomonadati</taxon>
        <taxon>Pseudomonadota</taxon>
        <taxon>Alphaproteobacteria</taxon>
        <taxon>Rhodospirillales</taxon>
        <taxon>Rhodospirillaceae</taxon>
        <taxon>Telmatospirillum</taxon>
    </lineage>
</organism>
<reference evidence="17" key="1">
    <citation type="submission" date="2017-12" db="EMBL/GenBank/DDBJ databases">
        <title>Draft genome sequence of Telmatospirillum siberiense 26-4b1T, an acidotolerant peatland alphaproteobacterium potentially involved in sulfur cycling.</title>
        <authorList>
            <person name="Hausmann B."/>
            <person name="Pjevac P."/>
            <person name="Schreck K."/>
            <person name="Herbold C.W."/>
            <person name="Daims H."/>
            <person name="Wagner M."/>
            <person name="Pester M."/>
            <person name="Loy A."/>
        </authorList>
    </citation>
    <scope>NUCLEOTIDE SEQUENCE [LARGE SCALE GENOMIC DNA]</scope>
    <source>
        <strain evidence="17">26-4b1</strain>
    </source>
</reference>
<evidence type="ECO:0000256" key="11">
    <source>
        <dbReference type="ARBA" id="ARBA00022723"/>
    </source>
</evidence>
<dbReference type="CDD" id="cd00367">
    <property type="entry name" value="PTS-HPr_like"/>
    <property type="match status" value="1"/>
</dbReference>
<dbReference type="InterPro" id="IPR008279">
    <property type="entry name" value="PEP-util_enz_mobile_dom"/>
</dbReference>
<evidence type="ECO:0000256" key="13">
    <source>
        <dbReference type="ARBA" id="ARBA00022842"/>
    </source>
</evidence>
<dbReference type="GO" id="GO:0005737">
    <property type="term" value="C:cytoplasm"/>
    <property type="evidence" value="ECO:0007669"/>
    <property type="project" value="UniProtKB-SubCell"/>
</dbReference>
<evidence type="ECO:0000256" key="4">
    <source>
        <dbReference type="ARBA" id="ARBA00007837"/>
    </source>
</evidence>
<dbReference type="PROSITE" id="PS00742">
    <property type="entry name" value="PEP_ENZYMES_2"/>
    <property type="match status" value="1"/>
</dbReference>
<dbReference type="PROSITE" id="PS51350">
    <property type="entry name" value="PTS_HPR_DOM"/>
    <property type="match status" value="1"/>
</dbReference>
<dbReference type="PROSITE" id="PS51093">
    <property type="entry name" value="PTS_EIIA_TYPE_1"/>
    <property type="match status" value="1"/>
</dbReference>
<keyword evidence="11" id="KW-0479">Metal-binding</keyword>
<dbReference type="EMBL" id="PIUM01000023">
    <property type="protein sequence ID" value="PKU23187.1"/>
    <property type="molecule type" value="Genomic_DNA"/>
</dbReference>
<feature type="domain" description="HPr" evidence="15">
    <location>
        <begin position="187"/>
        <end position="273"/>
    </location>
</feature>
<keyword evidence="7" id="KW-0963">Cytoplasm</keyword>
<evidence type="ECO:0000256" key="9">
    <source>
        <dbReference type="ARBA" id="ARBA00022679"/>
    </source>
</evidence>
<dbReference type="Gene3D" id="3.30.1340.10">
    <property type="entry name" value="HPr-like"/>
    <property type="match status" value="1"/>
</dbReference>
<keyword evidence="9 16" id="KW-0808">Transferase</keyword>
<dbReference type="InterPro" id="IPR040442">
    <property type="entry name" value="Pyrv_kinase-like_dom_sf"/>
</dbReference>
<dbReference type="PRINTS" id="PR00107">
    <property type="entry name" value="PHOSPHOCPHPR"/>
</dbReference>
<dbReference type="NCBIfam" id="TIGR01417">
    <property type="entry name" value="PTS_I_fam"/>
    <property type="match status" value="1"/>
</dbReference>
<dbReference type="PANTHER" id="PTHR46244">
    <property type="entry name" value="PHOSPHOENOLPYRUVATE-PROTEIN PHOSPHOTRANSFERASE"/>
    <property type="match status" value="1"/>
</dbReference>
<comment type="catalytic activity">
    <reaction evidence="1">
        <text>L-histidyl-[protein] + phosphoenolpyruvate = N(pros)-phospho-L-histidyl-[protein] + pyruvate</text>
        <dbReference type="Rhea" id="RHEA:23880"/>
        <dbReference type="Rhea" id="RHEA-COMP:9745"/>
        <dbReference type="Rhea" id="RHEA-COMP:9746"/>
        <dbReference type="ChEBI" id="CHEBI:15361"/>
        <dbReference type="ChEBI" id="CHEBI:29979"/>
        <dbReference type="ChEBI" id="CHEBI:58702"/>
        <dbReference type="ChEBI" id="CHEBI:64837"/>
        <dbReference type="EC" id="2.7.3.9"/>
    </reaction>
</comment>
<dbReference type="Gene3D" id="1.10.274.10">
    <property type="entry name" value="PtsI, HPr-binding domain"/>
    <property type="match status" value="1"/>
</dbReference>
<evidence type="ECO:0000256" key="5">
    <source>
        <dbReference type="ARBA" id="ARBA00012232"/>
    </source>
</evidence>
<sequence length="862" mass="90333">MTPINETKNSARPQTQPAATGESIALHAPLAGWLTALSDVPDPVFSGYVLGHGIAIDPFESVLKAPCDGVVTVAHRARHAVTLRLANGAEVLLHVGLDTVALAGEGFTLHVAEGQAVKTGDPLISFDMDILAHKARSLLVPIIVLGEDYTLSAMAPGRQVAAGEVLFTVSPAGTAPAEAAPQAAGPVLTREFRIDDPDGIHARPAGLIADAVKGFKARIIFHAHDKEADARSPVKLMLLGLGGGDAVRVTAAGGDAEAALAAIGAVIAGFADGKAPSPVPAAGTSIAETPLRPAFASHERIDITGVQAVSGLATGKAVRFAQEEISVPEAGAGVDVELERLRLALEASRQDLDGEIEAARPHNRQQMEILKAHLSFLDDVDLLGAAQTLIDQGKSAGFAWKSAAGQQAAALKRLGSARLAERAVDLLDVERRVLMALAGKSRAGTDLPAGTILLAGDLLPSQLTGMDTSRLAGLCLAEGGPTSHVAILAASLGIPTLVAMGPDLARVPDGTPLILDADHQRLQVNPLPELLSATAAKIEKRQARLALAKSRAAEDCHTACGRRIEVVANLASPADALLAVANGAEGCGLLRSEFLFLNRDTAPSEEEQLAQYQTVADSLEGRPLIIRTLDAGADKVLPYLGLPRETNPALGLRGVRTGIWKPETLRTQLRAILRVQPYGQCRIMVPMVATIDELRTVRTMLDEERRTLGQDKPISLGVMVEVPSAAVMADVFAKECDFFSIGTNDLTQYTLAMDRMNPHLAKRVDAFDPAVLRLIAQAAAAATANGRWTGVCGGLASIPLAAPVLIGLGVTELSTTAATVPEVKEMVRSLSLERCQAVAREALSQESAEAVHRLLSSYWPEV</sequence>
<dbReference type="Pfam" id="PF00381">
    <property type="entry name" value="PTS-HPr"/>
    <property type="match status" value="1"/>
</dbReference>
<keyword evidence="6" id="KW-0813">Transport</keyword>
<comment type="subcellular location">
    <subcellularLocation>
        <location evidence="3">Cytoplasm</location>
    </subcellularLocation>
</comment>
<dbReference type="InterPro" id="IPR050499">
    <property type="entry name" value="PEP-utilizing_PTS_enzyme"/>
</dbReference>
<dbReference type="PANTHER" id="PTHR46244:SF6">
    <property type="entry name" value="PHOSPHOENOLPYRUVATE-PROTEIN PHOSPHOTRANSFERASE"/>
    <property type="match status" value="1"/>
</dbReference>
<dbReference type="Gene3D" id="2.70.70.10">
    <property type="entry name" value="Glucose Permease (Domain IIA)"/>
    <property type="match status" value="1"/>
</dbReference>
<dbReference type="GO" id="GO:0046872">
    <property type="term" value="F:metal ion binding"/>
    <property type="evidence" value="ECO:0007669"/>
    <property type="project" value="UniProtKB-KW"/>
</dbReference>
<feature type="domain" description="PTS EIIA type-1" evidence="14">
    <location>
        <begin position="42"/>
        <end position="146"/>
    </location>
</feature>
<dbReference type="PRINTS" id="PR01736">
    <property type="entry name" value="PHPHTRNFRASE"/>
</dbReference>
<dbReference type="PROSITE" id="PS00371">
    <property type="entry name" value="PTS_EIIA_TYPE_1_HIS"/>
    <property type="match status" value="1"/>
</dbReference>
<evidence type="ECO:0000259" key="15">
    <source>
        <dbReference type="PROSITE" id="PS51350"/>
    </source>
</evidence>
<dbReference type="GO" id="GO:0016301">
    <property type="term" value="F:kinase activity"/>
    <property type="evidence" value="ECO:0007669"/>
    <property type="project" value="UniProtKB-KW"/>
</dbReference>
<dbReference type="InterPro" id="IPR000032">
    <property type="entry name" value="HPr-like"/>
</dbReference>
<proteinExistence type="inferred from homology"/>
<gene>
    <name evidence="16" type="primary">ptsP</name>
    <name evidence="16" type="ORF">CWS72_18260</name>
</gene>
<keyword evidence="12" id="KW-0418">Kinase</keyword>
<keyword evidence="13" id="KW-0460">Magnesium</keyword>
<keyword evidence="8" id="KW-0762">Sugar transport</keyword>
<dbReference type="Pfam" id="PF00391">
    <property type="entry name" value="PEP-utilizers"/>
    <property type="match status" value="1"/>
</dbReference>
<dbReference type="Pfam" id="PF02896">
    <property type="entry name" value="PEP-utilizers_C"/>
    <property type="match status" value="1"/>
</dbReference>
<dbReference type="NCBIfam" id="TIGR00830">
    <property type="entry name" value="PTBA"/>
    <property type="match status" value="1"/>
</dbReference>
<dbReference type="FunFam" id="2.70.70.10:FF:000001">
    <property type="entry name" value="PTS system glucose-specific IIA component"/>
    <property type="match status" value="1"/>
</dbReference>